<accession>A0LV24</accession>
<dbReference type="EMBL" id="CP000481">
    <property type="protein sequence ID" value="ABK53284.1"/>
    <property type="molecule type" value="Genomic_DNA"/>
</dbReference>
<keyword evidence="10" id="KW-1185">Reference proteome</keyword>
<name>A0LV24_ACIC1</name>
<dbReference type="Pfam" id="PF01509">
    <property type="entry name" value="TruB_N"/>
    <property type="match status" value="1"/>
</dbReference>
<dbReference type="Proteomes" id="UP000008221">
    <property type="component" value="Chromosome"/>
</dbReference>
<protein>
    <recommendedName>
        <fullName evidence="5">tRNA pseudouridine synthase B</fullName>
        <ecNumber evidence="5">5.4.99.25</ecNumber>
    </recommendedName>
    <alternativeName>
        <fullName evidence="5">tRNA pseudouridine(55) synthase</fullName>
        <shortName evidence="5">Psi55 synthase</shortName>
    </alternativeName>
    <alternativeName>
        <fullName evidence="5">tRNA pseudouridylate synthase</fullName>
    </alternativeName>
    <alternativeName>
        <fullName evidence="5">tRNA-uridine isomerase</fullName>
    </alternativeName>
</protein>
<evidence type="ECO:0000259" key="8">
    <source>
        <dbReference type="Pfam" id="PF16198"/>
    </source>
</evidence>
<evidence type="ECO:0000256" key="1">
    <source>
        <dbReference type="ARBA" id="ARBA00000385"/>
    </source>
</evidence>
<dbReference type="InterPro" id="IPR036974">
    <property type="entry name" value="PUA_sf"/>
</dbReference>
<comment type="function">
    <text evidence="5">Responsible for synthesis of pseudouridine from uracil-55 in the psi GC loop of transfer RNAs.</text>
</comment>
<dbReference type="HOGENOM" id="CLU_032087_0_0_11"/>
<feature type="active site" description="Nucleophile" evidence="5">
    <location>
        <position position="41"/>
    </location>
</feature>
<dbReference type="Gene3D" id="3.30.2350.10">
    <property type="entry name" value="Pseudouridine synthase"/>
    <property type="match status" value="1"/>
</dbReference>
<sequence length="303" mass="31813">MPATDGLLVVDKPAGITSHDVVARVRRLTGQRRVGHAGTLDPMATGVLIVGVGKATRLLGYLSGCDKEYAAIIRLGMTTSTDDADGEPVRRAGVERLSETAVREALTRFVGEFDQRPPAFSAVKVAGRRAYARARAGEDVVLPARRVRVDRIELRGSQRTDGFLDLDVTIACSAGTYIRSLARDLGELLGVGGHLAALRRTRVGAFTIDEARTLDAPAGPPSMVSLADAARRVFVVREVAGPAADALRHGRRIPAAALGDPAVELTSGGPQPVAVLDPEGALVALVTERDGLVVPVAVFEPPG</sequence>
<dbReference type="GO" id="GO:0016829">
    <property type="term" value="F:lyase activity"/>
    <property type="evidence" value="ECO:0007669"/>
    <property type="project" value="UniProtKB-KW"/>
</dbReference>
<dbReference type="InParanoid" id="A0LV24"/>
<evidence type="ECO:0000259" key="7">
    <source>
        <dbReference type="Pfam" id="PF09142"/>
    </source>
</evidence>
<dbReference type="FunCoup" id="A0LV24">
    <property type="interactions" value="172"/>
</dbReference>
<dbReference type="GO" id="GO:0031119">
    <property type="term" value="P:tRNA pseudouridine synthesis"/>
    <property type="evidence" value="ECO:0007669"/>
    <property type="project" value="UniProtKB-UniRule"/>
</dbReference>
<dbReference type="InterPro" id="IPR020103">
    <property type="entry name" value="PsdUridine_synth_cat_dom_sf"/>
</dbReference>
<dbReference type="HAMAP" id="MF_01080">
    <property type="entry name" value="TruB_bact"/>
    <property type="match status" value="1"/>
</dbReference>
<dbReference type="InterPro" id="IPR032819">
    <property type="entry name" value="TruB_C"/>
</dbReference>
<dbReference type="Gene3D" id="2.30.130.10">
    <property type="entry name" value="PUA domain"/>
    <property type="match status" value="1"/>
</dbReference>
<feature type="domain" description="tRNA pseudouridine synthase II TruB subfamily 2 C-terminal" evidence="7">
    <location>
        <begin position="234"/>
        <end position="299"/>
    </location>
</feature>
<dbReference type="KEGG" id="ace:Acel_1512"/>
<evidence type="ECO:0000256" key="4">
    <source>
        <dbReference type="ARBA" id="ARBA00023235"/>
    </source>
</evidence>
<dbReference type="SUPFAM" id="SSF55120">
    <property type="entry name" value="Pseudouridine synthase"/>
    <property type="match status" value="1"/>
</dbReference>
<feature type="domain" description="Pseudouridine synthase II N-terminal" evidence="6">
    <location>
        <begin position="26"/>
        <end position="178"/>
    </location>
</feature>
<feature type="domain" description="tRNA pseudouridylate synthase B C-terminal" evidence="8">
    <location>
        <begin position="179"/>
        <end position="214"/>
    </location>
</feature>
<dbReference type="Pfam" id="PF09142">
    <property type="entry name" value="TruB_C"/>
    <property type="match status" value="1"/>
</dbReference>
<dbReference type="PANTHER" id="PTHR13767:SF2">
    <property type="entry name" value="PSEUDOURIDYLATE SYNTHASE TRUB1"/>
    <property type="match status" value="1"/>
</dbReference>
<dbReference type="Pfam" id="PF16198">
    <property type="entry name" value="TruB_C_2"/>
    <property type="match status" value="1"/>
</dbReference>
<dbReference type="AlphaFoldDB" id="A0LV24"/>
<dbReference type="EC" id="5.4.99.25" evidence="5"/>
<dbReference type="InterPro" id="IPR015225">
    <property type="entry name" value="tRNA_psdUridine_synth_fam2_C"/>
</dbReference>
<evidence type="ECO:0000256" key="5">
    <source>
        <dbReference type="HAMAP-Rule" id="MF_01080"/>
    </source>
</evidence>
<gene>
    <name evidence="5" type="primary">truB</name>
    <name evidence="9" type="ordered locus">Acel_1512</name>
</gene>
<evidence type="ECO:0000256" key="2">
    <source>
        <dbReference type="ARBA" id="ARBA00005642"/>
    </source>
</evidence>
<keyword evidence="4 5" id="KW-0413">Isomerase</keyword>
<reference evidence="9 10" key="1">
    <citation type="journal article" date="2009" name="Genome Res.">
        <title>Complete genome of the cellulolytic thermophile Acidothermus cellulolyticus 11B provides insights into its ecophysiological and evolutionary adaptations.</title>
        <authorList>
            <person name="Barabote R.D."/>
            <person name="Xie G."/>
            <person name="Leu D.H."/>
            <person name="Normand P."/>
            <person name="Necsulea A."/>
            <person name="Daubin V."/>
            <person name="Medigue C."/>
            <person name="Adney W.S."/>
            <person name="Xu X.C."/>
            <person name="Lapidus A."/>
            <person name="Parales R.E."/>
            <person name="Detter C."/>
            <person name="Pujic P."/>
            <person name="Bruce D."/>
            <person name="Lavire C."/>
            <person name="Challacombe J.F."/>
            <person name="Brettin T.S."/>
            <person name="Berry A.M."/>
        </authorList>
    </citation>
    <scope>NUCLEOTIDE SEQUENCE [LARGE SCALE GENOMIC DNA]</scope>
    <source>
        <strain evidence="10">ATCC 43068 / DSM 8971 / 11B</strain>
    </source>
</reference>
<dbReference type="STRING" id="351607.Acel_1512"/>
<dbReference type="GO" id="GO:0003723">
    <property type="term" value="F:RNA binding"/>
    <property type="evidence" value="ECO:0007669"/>
    <property type="project" value="InterPro"/>
</dbReference>
<dbReference type="NCBIfam" id="TIGR00431">
    <property type="entry name" value="TruB"/>
    <property type="match status" value="1"/>
</dbReference>
<dbReference type="RefSeq" id="WP_011720347.1">
    <property type="nucleotide sequence ID" value="NC_008578.1"/>
</dbReference>
<proteinExistence type="inferred from homology"/>
<dbReference type="PANTHER" id="PTHR13767">
    <property type="entry name" value="TRNA-PSEUDOURIDINE SYNTHASE"/>
    <property type="match status" value="1"/>
</dbReference>
<keyword evidence="3 5" id="KW-0819">tRNA processing</keyword>
<comment type="similarity">
    <text evidence="2 5">Belongs to the pseudouridine synthase TruB family. Type 1 subfamily.</text>
</comment>
<evidence type="ECO:0000256" key="3">
    <source>
        <dbReference type="ARBA" id="ARBA00022694"/>
    </source>
</evidence>
<dbReference type="eggNOG" id="COG0130">
    <property type="taxonomic scope" value="Bacteria"/>
</dbReference>
<dbReference type="GO" id="GO:1990481">
    <property type="term" value="P:mRNA pseudouridine synthesis"/>
    <property type="evidence" value="ECO:0007669"/>
    <property type="project" value="TreeGrafter"/>
</dbReference>
<evidence type="ECO:0000259" key="6">
    <source>
        <dbReference type="Pfam" id="PF01509"/>
    </source>
</evidence>
<dbReference type="CDD" id="cd02573">
    <property type="entry name" value="PseudoU_synth_EcTruB"/>
    <property type="match status" value="1"/>
</dbReference>
<dbReference type="FunFam" id="3.30.2350.10:FF:000011">
    <property type="entry name" value="tRNA pseudouridine synthase B"/>
    <property type="match status" value="1"/>
</dbReference>
<dbReference type="InterPro" id="IPR014780">
    <property type="entry name" value="tRNA_psdUridine_synth_TruB"/>
</dbReference>
<dbReference type="GO" id="GO:0160148">
    <property type="term" value="F:tRNA pseudouridine(55) synthase activity"/>
    <property type="evidence" value="ECO:0007669"/>
    <property type="project" value="UniProtKB-EC"/>
</dbReference>
<organism evidence="9 10">
    <name type="scientific">Acidothermus cellulolyticus (strain ATCC 43068 / DSM 8971 / 11B)</name>
    <dbReference type="NCBI Taxonomy" id="351607"/>
    <lineage>
        <taxon>Bacteria</taxon>
        <taxon>Bacillati</taxon>
        <taxon>Actinomycetota</taxon>
        <taxon>Actinomycetes</taxon>
        <taxon>Acidothermales</taxon>
        <taxon>Acidothermaceae</taxon>
        <taxon>Acidothermus</taxon>
    </lineage>
</organism>
<dbReference type="OrthoDB" id="9802309at2"/>
<evidence type="ECO:0000313" key="10">
    <source>
        <dbReference type="Proteomes" id="UP000008221"/>
    </source>
</evidence>
<keyword evidence="9" id="KW-0456">Lyase</keyword>
<evidence type="ECO:0000313" key="9">
    <source>
        <dbReference type="EMBL" id="ABK53284.1"/>
    </source>
</evidence>
<dbReference type="InterPro" id="IPR002501">
    <property type="entry name" value="PsdUridine_synth_N"/>
</dbReference>
<comment type="catalytic activity">
    <reaction evidence="1 5">
        <text>uridine(55) in tRNA = pseudouridine(55) in tRNA</text>
        <dbReference type="Rhea" id="RHEA:42532"/>
        <dbReference type="Rhea" id="RHEA-COMP:10101"/>
        <dbReference type="Rhea" id="RHEA-COMP:10102"/>
        <dbReference type="ChEBI" id="CHEBI:65314"/>
        <dbReference type="ChEBI" id="CHEBI:65315"/>
        <dbReference type="EC" id="5.4.99.25"/>
    </reaction>
</comment>